<dbReference type="Gene3D" id="3.90.210.10">
    <property type="entry name" value="Heat-Labile Enterotoxin, subunit A"/>
    <property type="match status" value="1"/>
</dbReference>
<comment type="caution">
    <text evidence="3">The sequence shown here is derived from an EMBL/GenBank/DDBJ whole genome shotgun (WGS) entry which is preliminary data.</text>
</comment>
<dbReference type="RefSeq" id="WP_148344443.1">
    <property type="nucleotide sequence ID" value="NZ_VSFG01000004.1"/>
</dbReference>
<proteinExistence type="predicted"/>
<evidence type="ECO:0000313" key="4">
    <source>
        <dbReference type="Proteomes" id="UP000323380"/>
    </source>
</evidence>
<sequence>MSVDRPGTGNDSSGANIERPRIGSPPPPDRPGTPSQPSRVESKAAARQSQDALKGDQEGAEGGSKERRDVTAPSGAGNENDGKTRGEQDTDSPAAADDETRESTDPREDDPLEKYKNAVKTTSKRVFRGDTRDPDAIFLSGDGFRARGTSGDLKKYAELNEASRFIGTSTTDKAAMPFTVDAQGSGRKLHGWVYDIESPAPAIDVNKALGWRYRFLLWGQSEKERAFLDHIPREHIRRAREVRNLSYTGKVVENPHFRGR</sequence>
<dbReference type="SUPFAM" id="SSF56399">
    <property type="entry name" value="ADP-ribosylation"/>
    <property type="match status" value="1"/>
</dbReference>
<dbReference type="EMBL" id="VSFG01000004">
    <property type="protein sequence ID" value="TYB44744.1"/>
    <property type="molecule type" value="Genomic_DNA"/>
</dbReference>
<feature type="domain" description="Pierisin-like" evidence="2">
    <location>
        <begin position="127"/>
        <end position="257"/>
    </location>
</feature>
<evidence type="ECO:0000259" key="2">
    <source>
        <dbReference type="Pfam" id="PF22596"/>
    </source>
</evidence>
<dbReference type="Proteomes" id="UP000323380">
    <property type="component" value="Unassembled WGS sequence"/>
</dbReference>
<organism evidence="3 4">
    <name type="scientific">Actinomadura chibensis</name>
    <dbReference type="NCBI Taxonomy" id="392828"/>
    <lineage>
        <taxon>Bacteria</taxon>
        <taxon>Bacillati</taxon>
        <taxon>Actinomycetota</taxon>
        <taxon>Actinomycetes</taxon>
        <taxon>Streptosporangiales</taxon>
        <taxon>Thermomonosporaceae</taxon>
        <taxon>Actinomadura</taxon>
    </lineage>
</organism>
<evidence type="ECO:0000313" key="3">
    <source>
        <dbReference type="EMBL" id="TYB44744.1"/>
    </source>
</evidence>
<keyword evidence="4" id="KW-1185">Reference proteome</keyword>
<protein>
    <recommendedName>
        <fullName evidence="2">Pierisin-like domain-containing protein</fullName>
    </recommendedName>
</protein>
<feature type="region of interest" description="Disordered" evidence="1">
    <location>
        <begin position="1"/>
        <end position="120"/>
    </location>
</feature>
<dbReference type="Pfam" id="PF22596">
    <property type="entry name" value="Scabin-like"/>
    <property type="match status" value="1"/>
</dbReference>
<evidence type="ECO:0000256" key="1">
    <source>
        <dbReference type="SAM" id="MobiDB-lite"/>
    </source>
</evidence>
<dbReference type="AlphaFoldDB" id="A0A5D0NKS0"/>
<dbReference type="InterPro" id="IPR054695">
    <property type="entry name" value="Pierisin-like_dom"/>
</dbReference>
<accession>A0A5D0NKS0</accession>
<dbReference type="STRING" id="1220554.GCA_001552135_00793"/>
<name>A0A5D0NKS0_9ACTN</name>
<feature type="compositionally biased region" description="Basic and acidic residues" evidence="1">
    <location>
        <begin position="53"/>
        <end position="70"/>
    </location>
</feature>
<gene>
    <name evidence="3" type="ORF">FXF69_21580</name>
</gene>
<reference evidence="3 4" key="1">
    <citation type="submission" date="2019-08" db="EMBL/GenBank/DDBJ databases">
        <title>Actinomadura sp. nov. CYP1-5 isolated from mountain soil.</title>
        <authorList>
            <person name="Songsumanus A."/>
            <person name="Kuncharoen N."/>
            <person name="Kudo T."/>
            <person name="Yuki M."/>
            <person name="Igarashi Y."/>
            <person name="Tanasupawat S."/>
        </authorList>
    </citation>
    <scope>NUCLEOTIDE SEQUENCE [LARGE SCALE GENOMIC DNA]</scope>
    <source>
        <strain evidence="3 4">JCM 14158</strain>
    </source>
</reference>